<protein>
    <submittedName>
        <fullName evidence="8">Uncharacterized membrane-anchored protein YitT, contains DUF161 and DUF2179 domains</fullName>
    </submittedName>
</protein>
<evidence type="ECO:0000256" key="4">
    <source>
        <dbReference type="ARBA" id="ARBA00022989"/>
    </source>
</evidence>
<evidence type="ECO:0000256" key="5">
    <source>
        <dbReference type="ARBA" id="ARBA00023136"/>
    </source>
</evidence>
<sequence length="285" mass="31649">MPNTEYTYSVWWNLLLLTLGSIIFAIGAQGAVVHHEFITGGLFGLALFMHYLSGVMSTSLWFALLSVPLFVLSWFFVSHRFFWYSLYATVVTILAFDLIQLDFGIQSQLYAAVAGGVICGAGGGVMLRSLGSAGGLDVLAVMLNRKYNLGVGKTYLIFNAMLFALMVTRMSPDAVVASLILVFISSVCTEYILSMFSQRKIVFIISRDPQKLAATILEEMHIGATFLHGRGAYTGTDRDLLMTVINNIQLKRLEELVFTHDDQSLFIVENTFNVLGASFSRRKIY</sequence>
<dbReference type="PANTHER" id="PTHR33545">
    <property type="entry name" value="UPF0750 MEMBRANE PROTEIN YITT-RELATED"/>
    <property type="match status" value="1"/>
</dbReference>
<evidence type="ECO:0000313" key="9">
    <source>
        <dbReference type="Proteomes" id="UP000190027"/>
    </source>
</evidence>
<dbReference type="Proteomes" id="UP000190027">
    <property type="component" value="Unassembled WGS sequence"/>
</dbReference>
<feature type="transmembrane region" description="Helical" evidence="6">
    <location>
        <begin position="84"/>
        <end position="103"/>
    </location>
</feature>
<gene>
    <name evidence="8" type="ORF">SAMN02745704_00573</name>
</gene>
<proteinExistence type="predicted"/>
<dbReference type="CDD" id="cd16380">
    <property type="entry name" value="YitT_C"/>
    <property type="match status" value="1"/>
</dbReference>
<dbReference type="EMBL" id="FUYC01000002">
    <property type="protein sequence ID" value="SKA74012.1"/>
    <property type="molecule type" value="Genomic_DNA"/>
</dbReference>
<evidence type="ECO:0000256" key="3">
    <source>
        <dbReference type="ARBA" id="ARBA00022692"/>
    </source>
</evidence>
<evidence type="ECO:0000259" key="7">
    <source>
        <dbReference type="Pfam" id="PF10035"/>
    </source>
</evidence>
<dbReference type="GO" id="GO:0005886">
    <property type="term" value="C:plasma membrane"/>
    <property type="evidence" value="ECO:0007669"/>
    <property type="project" value="UniProtKB-SubCell"/>
</dbReference>
<dbReference type="RefSeq" id="WP_078716152.1">
    <property type="nucleotide sequence ID" value="NZ_FUYC01000002.1"/>
</dbReference>
<evidence type="ECO:0000256" key="1">
    <source>
        <dbReference type="ARBA" id="ARBA00004651"/>
    </source>
</evidence>
<dbReference type="PANTHER" id="PTHR33545:SF5">
    <property type="entry name" value="UPF0750 MEMBRANE PROTEIN YITT"/>
    <property type="match status" value="1"/>
</dbReference>
<dbReference type="PIRSF" id="PIRSF006483">
    <property type="entry name" value="Membrane_protein_YitT"/>
    <property type="match status" value="1"/>
</dbReference>
<evidence type="ECO:0000256" key="2">
    <source>
        <dbReference type="ARBA" id="ARBA00022475"/>
    </source>
</evidence>
<organism evidence="8 9">
    <name type="scientific">Paucidesulfovibrio gracilis DSM 16080</name>
    <dbReference type="NCBI Taxonomy" id="1121449"/>
    <lineage>
        <taxon>Bacteria</taxon>
        <taxon>Pseudomonadati</taxon>
        <taxon>Thermodesulfobacteriota</taxon>
        <taxon>Desulfovibrionia</taxon>
        <taxon>Desulfovibrionales</taxon>
        <taxon>Desulfovibrionaceae</taxon>
        <taxon>Paucidesulfovibrio</taxon>
    </lineage>
</organism>
<keyword evidence="4 6" id="KW-1133">Transmembrane helix</keyword>
<dbReference type="Pfam" id="PF10035">
    <property type="entry name" value="DUF2179"/>
    <property type="match status" value="1"/>
</dbReference>
<evidence type="ECO:0000313" key="8">
    <source>
        <dbReference type="EMBL" id="SKA74012.1"/>
    </source>
</evidence>
<feature type="transmembrane region" description="Helical" evidence="6">
    <location>
        <begin position="109"/>
        <end position="127"/>
    </location>
</feature>
<name>A0A1T4W9Q2_9BACT</name>
<dbReference type="AlphaFoldDB" id="A0A1T4W9Q2"/>
<feature type="transmembrane region" description="Helical" evidence="6">
    <location>
        <begin position="6"/>
        <end position="26"/>
    </location>
</feature>
<accession>A0A1T4W9Q2</accession>
<feature type="transmembrane region" description="Helical" evidence="6">
    <location>
        <begin position="147"/>
        <end position="168"/>
    </location>
</feature>
<keyword evidence="2" id="KW-1003">Cell membrane</keyword>
<keyword evidence="5 6" id="KW-0472">Membrane</keyword>
<dbReference type="InterPro" id="IPR003740">
    <property type="entry name" value="YitT"/>
</dbReference>
<feature type="transmembrane region" description="Helical" evidence="6">
    <location>
        <begin position="174"/>
        <end position="193"/>
    </location>
</feature>
<dbReference type="InterPro" id="IPR051461">
    <property type="entry name" value="UPF0750_membrane"/>
</dbReference>
<keyword evidence="3 6" id="KW-0812">Transmembrane</keyword>
<dbReference type="InterPro" id="IPR019264">
    <property type="entry name" value="DUF2179"/>
</dbReference>
<dbReference type="STRING" id="1121449.SAMN02745704_00573"/>
<keyword evidence="9" id="KW-1185">Reference proteome</keyword>
<dbReference type="Gene3D" id="3.30.70.120">
    <property type="match status" value="1"/>
</dbReference>
<dbReference type="InterPro" id="IPR015867">
    <property type="entry name" value="N-reg_PII/ATP_PRibTrfase_C"/>
</dbReference>
<dbReference type="Pfam" id="PF02588">
    <property type="entry name" value="YitT_membrane"/>
    <property type="match status" value="1"/>
</dbReference>
<evidence type="ECO:0000256" key="6">
    <source>
        <dbReference type="SAM" id="Phobius"/>
    </source>
</evidence>
<reference evidence="8 9" key="1">
    <citation type="submission" date="2017-02" db="EMBL/GenBank/DDBJ databases">
        <authorList>
            <person name="Peterson S.W."/>
        </authorList>
    </citation>
    <scope>NUCLEOTIDE SEQUENCE [LARGE SCALE GENOMIC DNA]</scope>
    <source>
        <strain evidence="8 9">DSM 16080</strain>
    </source>
</reference>
<feature type="domain" description="DUF2179" evidence="7">
    <location>
        <begin position="223"/>
        <end position="276"/>
    </location>
</feature>
<dbReference type="OrthoDB" id="5401948at2"/>
<feature type="transmembrane region" description="Helical" evidence="6">
    <location>
        <begin position="58"/>
        <end position="77"/>
    </location>
</feature>
<comment type="subcellular location">
    <subcellularLocation>
        <location evidence="1">Cell membrane</location>
        <topology evidence="1">Multi-pass membrane protein</topology>
    </subcellularLocation>
</comment>